<accession>A0ABW5BZH7</accession>
<organism evidence="2 3">
    <name type="scientific">Metabacillus endolithicus</name>
    <dbReference type="NCBI Taxonomy" id="1535204"/>
    <lineage>
        <taxon>Bacteria</taxon>
        <taxon>Bacillati</taxon>
        <taxon>Bacillota</taxon>
        <taxon>Bacilli</taxon>
        <taxon>Bacillales</taxon>
        <taxon>Bacillaceae</taxon>
        <taxon>Metabacillus</taxon>
    </lineage>
</organism>
<keyword evidence="3" id="KW-1185">Reference proteome</keyword>
<evidence type="ECO:0000256" key="1">
    <source>
        <dbReference type="SAM" id="MobiDB-lite"/>
    </source>
</evidence>
<sequence length="43" mass="5031">MGKDRQEKKLRKSQRVESDRDQSLTYPGATRVEGPEAARERNR</sequence>
<dbReference type="EMBL" id="JBHUIK010000002">
    <property type="protein sequence ID" value="MFD2214221.1"/>
    <property type="molecule type" value="Genomic_DNA"/>
</dbReference>
<dbReference type="Pfam" id="PF14140">
    <property type="entry name" value="YpzI"/>
    <property type="match status" value="1"/>
</dbReference>
<name>A0ABW5BZH7_9BACI</name>
<protein>
    <submittedName>
        <fullName evidence="2">YpzI family protein</fullName>
    </submittedName>
</protein>
<evidence type="ECO:0000313" key="3">
    <source>
        <dbReference type="Proteomes" id="UP001597318"/>
    </source>
</evidence>
<feature type="region of interest" description="Disordered" evidence="1">
    <location>
        <begin position="1"/>
        <end position="43"/>
    </location>
</feature>
<proteinExistence type="predicted"/>
<comment type="caution">
    <text evidence="2">The sequence shown here is derived from an EMBL/GenBank/DDBJ whole genome shotgun (WGS) entry which is preliminary data.</text>
</comment>
<evidence type="ECO:0000313" key="2">
    <source>
        <dbReference type="EMBL" id="MFD2214221.1"/>
    </source>
</evidence>
<dbReference type="InterPro" id="IPR025414">
    <property type="entry name" value="YpzI-like"/>
</dbReference>
<gene>
    <name evidence="2" type="ORF">ACFSKK_11070</name>
</gene>
<dbReference type="RefSeq" id="WP_121662610.1">
    <property type="nucleotide sequence ID" value="NZ_CP095550.1"/>
</dbReference>
<dbReference type="Proteomes" id="UP001597318">
    <property type="component" value="Unassembled WGS sequence"/>
</dbReference>
<feature type="compositionally biased region" description="Basic and acidic residues" evidence="1">
    <location>
        <begin position="33"/>
        <end position="43"/>
    </location>
</feature>
<reference evidence="3" key="1">
    <citation type="journal article" date="2019" name="Int. J. Syst. Evol. Microbiol.">
        <title>The Global Catalogue of Microorganisms (GCM) 10K type strain sequencing project: providing services to taxonomists for standard genome sequencing and annotation.</title>
        <authorList>
            <consortium name="The Broad Institute Genomics Platform"/>
            <consortium name="The Broad Institute Genome Sequencing Center for Infectious Disease"/>
            <person name="Wu L."/>
            <person name="Ma J."/>
        </authorList>
    </citation>
    <scope>NUCLEOTIDE SEQUENCE [LARGE SCALE GENOMIC DNA]</scope>
    <source>
        <strain evidence="3">CGMCC 1.15474</strain>
    </source>
</reference>